<keyword evidence="2" id="KW-1185">Reference proteome</keyword>
<name>A0ABX2D481_9CYAN</name>
<proteinExistence type="predicted"/>
<reference evidence="1 2" key="1">
    <citation type="journal article" date="2020" name="Sci. Rep.">
        <title>A novel cyanobacterial geosmin producer, revising GeoA distribution and dispersion patterns in Bacteria.</title>
        <authorList>
            <person name="Churro C."/>
            <person name="Semedo-Aguiar A.P."/>
            <person name="Silva A.D."/>
            <person name="Pereira-Leal J.B."/>
            <person name="Leite R.B."/>
        </authorList>
    </citation>
    <scope>NUCLEOTIDE SEQUENCE [LARGE SCALE GENOMIC DNA]</scope>
    <source>
        <strain evidence="1 2">IPMA8</strain>
    </source>
</reference>
<evidence type="ECO:0000313" key="1">
    <source>
        <dbReference type="EMBL" id="NQE36963.1"/>
    </source>
</evidence>
<evidence type="ECO:0000313" key="2">
    <source>
        <dbReference type="Proteomes" id="UP000702425"/>
    </source>
</evidence>
<gene>
    <name evidence="1" type="ORF">E5S67_04730</name>
</gene>
<sequence>MREVHKFGIVCEQDFVLMNRRGRREHRERELREERMREFDNFGIDCYTGR</sequence>
<dbReference type="Proteomes" id="UP000702425">
    <property type="component" value="Unassembled WGS sequence"/>
</dbReference>
<organism evidence="1 2">
    <name type="scientific">Microcoleus asticus IPMA8</name>
    <dbReference type="NCBI Taxonomy" id="2563858"/>
    <lineage>
        <taxon>Bacteria</taxon>
        <taxon>Bacillati</taxon>
        <taxon>Cyanobacteriota</taxon>
        <taxon>Cyanophyceae</taxon>
        <taxon>Oscillatoriophycideae</taxon>
        <taxon>Oscillatoriales</taxon>
        <taxon>Microcoleaceae</taxon>
        <taxon>Microcoleus</taxon>
        <taxon>Microcoleus asticus</taxon>
    </lineage>
</organism>
<accession>A0ABX2D481</accession>
<comment type="caution">
    <text evidence="1">The sequence shown here is derived from an EMBL/GenBank/DDBJ whole genome shotgun (WGS) entry which is preliminary data.</text>
</comment>
<dbReference type="EMBL" id="SRRZ01000106">
    <property type="protein sequence ID" value="NQE36963.1"/>
    <property type="molecule type" value="Genomic_DNA"/>
</dbReference>
<protein>
    <submittedName>
        <fullName evidence="1">Uncharacterized protein</fullName>
    </submittedName>
</protein>